<dbReference type="InterPro" id="IPR009051">
    <property type="entry name" value="Helical_ferredxn"/>
</dbReference>
<sequence>MGRLTVEVAARADARTGEFVEAFARRVEAMPPGQCPVGLMLGQLQASAAQTCGKCTPCAQGMPKIEALLGDVAAFRATAATVDEIRDAATLLRDTADCAVGWQAGAMVLAGLDAFADEFASHVEAGACAPGTRQTVPCVTRCPAHVNVPAYIALAEEGRLAEAVKMIRKDNPFPTACALVCEHPCEERCRRTMVDAPVNIRGIKKYIVDTVAADTVETPAPLPATGKRVAVVGAGPSGLTCAYFLGLMGHSVTVFERRSRLGGMMRYGIPAYRLPRERLDEDIRAVLGAGDIEVRTGCDVQTDEMRTLVDEFDAVYVAVGAQGGKTLSIEGADAAGVMSAVDVLEAIGDEQYPDFTGKNVVVIGGGNVAMDCARTAVRAGAASVTVAYRRRLEDMTALPSEVEAAMMEGVEMRCLQAPARIEANAEGCATALICQPQRIGAVRGGRPAPVPADKPEVRLAADLVIIAVGQAIECAPFEEFGMQHDRTYLCADACLQAPGFDTVFVGGDCQWGPKTVIMAIAAGKTAAANIDELLGFRHQLDCGATVPPAHPNDRTAYGRVQVAERPACERKRDFKYVEEPVSAEEAAQECGRCLRCDVYGIGALTGRGLEAW</sequence>
<evidence type="ECO:0000259" key="3">
    <source>
        <dbReference type="Pfam" id="PF14691"/>
    </source>
</evidence>
<dbReference type="AlphaFoldDB" id="A0A369P290"/>
<accession>A0A369P290</accession>
<dbReference type="Gene3D" id="3.50.50.100">
    <property type="match status" value="1"/>
</dbReference>
<dbReference type="SUPFAM" id="SSF51971">
    <property type="entry name" value="Nucleotide-binding domain"/>
    <property type="match status" value="1"/>
</dbReference>
<dbReference type="Pfam" id="PF14691">
    <property type="entry name" value="Fer4_20"/>
    <property type="match status" value="1"/>
</dbReference>
<dbReference type="PRINTS" id="PR00419">
    <property type="entry name" value="ADXRDTASE"/>
</dbReference>
<dbReference type="GO" id="GO:0016491">
    <property type="term" value="F:oxidoreductase activity"/>
    <property type="evidence" value="ECO:0007669"/>
    <property type="project" value="InterPro"/>
</dbReference>
<dbReference type="EMBL" id="PPUT01000004">
    <property type="protein sequence ID" value="RDC46231.1"/>
    <property type="molecule type" value="Genomic_DNA"/>
</dbReference>
<dbReference type="GO" id="GO:0051539">
    <property type="term" value="F:4 iron, 4 sulfur cluster binding"/>
    <property type="evidence" value="ECO:0007669"/>
    <property type="project" value="InterPro"/>
</dbReference>
<dbReference type="Pfam" id="PF07992">
    <property type="entry name" value="Pyr_redox_2"/>
    <property type="match status" value="1"/>
</dbReference>
<dbReference type="InterPro" id="IPR028261">
    <property type="entry name" value="DPD_II"/>
</dbReference>
<feature type="domain" description="NADH-ubiquinone oxidoreductase 51kDa subunit iron-sulphur binding" evidence="2">
    <location>
        <begin position="45"/>
        <end position="122"/>
    </location>
</feature>
<dbReference type="Gene3D" id="3.50.50.60">
    <property type="entry name" value="FAD/NAD(P)-binding domain"/>
    <property type="match status" value="2"/>
</dbReference>
<dbReference type="InterPro" id="IPR019575">
    <property type="entry name" value="Nuop51_4Fe4S-bd"/>
</dbReference>
<evidence type="ECO:0000259" key="2">
    <source>
        <dbReference type="Pfam" id="PF10589"/>
    </source>
</evidence>
<evidence type="ECO:0000313" key="5">
    <source>
        <dbReference type="Proteomes" id="UP000253805"/>
    </source>
</evidence>
<organism evidence="4 5">
    <name type="scientific">Adlercreutzia equolifaciens subsp. celatus</name>
    <dbReference type="NCBI Taxonomy" id="394340"/>
    <lineage>
        <taxon>Bacteria</taxon>
        <taxon>Bacillati</taxon>
        <taxon>Actinomycetota</taxon>
        <taxon>Coriobacteriia</taxon>
        <taxon>Eggerthellales</taxon>
        <taxon>Eggerthellaceae</taxon>
        <taxon>Adlercreutzia</taxon>
    </lineage>
</organism>
<dbReference type="SUPFAM" id="SSF140490">
    <property type="entry name" value="Nqo1C-terminal domain-like"/>
    <property type="match status" value="1"/>
</dbReference>
<gene>
    <name evidence="4" type="ORF">C1850_02750</name>
</gene>
<comment type="caution">
    <text evidence="4">The sequence shown here is derived from an EMBL/GenBank/DDBJ whole genome shotgun (WGS) entry which is preliminary data.</text>
</comment>
<evidence type="ECO:0000259" key="1">
    <source>
        <dbReference type="Pfam" id="PF07992"/>
    </source>
</evidence>
<protein>
    <submittedName>
        <fullName evidence="4">Glutamate synthase</fullName>
    </submittedName>
</protein>
<dbReference type="Gene3D" id="1.10.1060.10">
    <property type="entry name" value="Alpha-helical ferredoxin"/>
    <property type="match status" value="1"/>
</dbReference>
<proteinExistence type="predicted"/>
<dbReference type="NCBIfam" id="NF009410">
    <property type="entry name" value="PRK12771.1"/>
    <property type="match status" value="1"/>
</dbReference>
<dbReference type="SUPFAM" id="SSF46548">
    <property type="entry name" value="alpha-helical ferredoxin"/>
    <property type="match status" value="1"/>
</dbReference>
<name>A0A369P290_9ACTN</name>
<dbReference type="RefSeq" id="WP_114548510.1">
    <property type="nucleotide sequence ID" value="NZ_PPUT01000004.1"/>
</dbReference>
<evidence type="ECO:0000313" key="4">
    <source>
        <dbReference type="EMBL" id="RDC46231.1"/>
    </source>
</evidence>
<dbReference type="InterPro" id="IPR023753">
    <property type="entry name" value="FAD/NAD-binding_dom"/>
</dbReference>
<feature type="domain" description="Dihydroprymidine dehydrogenase" evidence="3">
    <location>
        <begin position="123"/>
        <end position="213"/>
    </location>
</feature>
<dbReference type="Proteomes" id="UP000253805">
    <property type="component" value="Unassembled WGS sequence"/>
</dbReference>
<dbReference type="InterPro" id="IPR036188">
    <property type="entry name" value="FAD/NAD-bd_sf"/>
</dbReference>
<feature type="domain" description="FAD/NAD(P)-binding" evidence="1">
    <location>
        <begin position="228"/>
        <end position="523"/>
    </location>
</feature>
<dbReference type="InterPro" id="IPR037207">
    <property type="entry name" value="Nuop51_4Fe4S-bd_sf"/>
</dbReference>
<dbReference type="Pfam" id="PF10589">
    <property type="entry name" value="NADH_4Fe-4S"/>
    <property type="match status" value="1"/>
</dbReference>
<dbReference type="PANTHER" id="PTHR42783">
    <property type="entry name" value="GLUTAMATE SYNTHASE [NADPH] SMALL CHAIN"/>
    <property type="match status" value="1"/>
</dbReference>
<reference evidence="4 5" key="1">
    <citation type="journal article" date="2018" name="Elife">
        <title>Discovery and characterization of a prevalent human gut bacterial enzyme sufficient for the inactivation of a family of plant toxins.</title>
        <authorList>
            <person name="Koppel N."/>
            <person name="Bisanz J.E."/>
            <person name="Pandelia M.E."/>
            <person name="Turnbaugh P.J."/>
            <person name="Balskus E.P."/>
        </authorList>
    </citation>
    <scope>NUCLEOTIDE SEQUENCE [LARGE SCALE GENOMIC DNA]</scope>
    <source>
        <strain evidence="4 5">OB21 GAM 11</strain>
    </source>
</reference>
<dbReference type="PANTHER" id="PTHR42783:SF3">
    <property type="entry name" value="GLUTAMATE SYNTHASE [NADPH] SMALL CHAIN-RELATED"/>
    <property type="match status" value="1"/>
</dbReference>